<keyword evidence="7" id="KW-0560">Oxidoreductase</keyword>
<dbReference type="InterPro" id="IPR017896">
    <property type="entry name" value="4Fe4S_Fe-S-bd"/>
</dbReference>
<dbReference type="SUPFAM" id="SSF54862">
    <property type="entry name" value="4Fe-4S ferredoxins"/>
    <property type="match status" value="1"/>
</dbReference>
<dbReference type="PROSITE" id="PS51379">
    <property type="entry name" value="4FE4S_FER_2"/>
    <property type="match status" value="2"/>
</dbReference>
<dbReference type="GO" id="GO:0051539">
    <property type="term" value="F:4 iron, 4 sulfur cluster binding"/>
    <property type="evidence" value="ECO:0007669"/>
    <property type="project" value="UniProtKB-KW"/>
</dbReference>
<evidence type="ECO:0000313" key="8">
    <source>
        <dbReference type="Proteomes" id="UP000064893"/>
    </source>
</evidence>
<evidence type="ECO:0000256" key="2">
    <source>
        <dbReference type="ARBA" id="ARBA00022723"/>
    </source>
</evidence>
<feature type="domain" description="4Fe-4S ferredoxin-type" evidence="6">
    <location>
        <begin position="38"/>
        <end position="67"/>
    </location>
</feature>
<protein>
    <submittedName>
        <fullName evidence="7">NAD(P)H-quinone oxidoreductase subunit I</fullName>
        <ecNumber evidence="7">1.6.5.-</ecNumber>
    </submittedName>
</protein>
<dbReference type="RefSeq" id="WP_057952413.1">
    <property type="nucleotide sequence ID" value="NZ_CP013118.1"/>
</dbReference>
<dbReference type="EMBL" id="CP013118">
    <property type="protein sequence ID" value="ALO14902.1"/>
    <property type="molecule type" value="Genomic_DNA"/>
</dbReference>
<dbReference type="InterPro" id="IPR017900">
    <property type="entry name" value="4Fe4S_Fe_S_CS"/>
</dbReference>
<dbReference type="EC" id="1.6.5.-" evidence="7"/>
<organism evidence="7 8">
    <name type="scientific">Salinivirga cyanobacteriivorans</name>
    <dbReference type="NCBI Taxonomy" id="1307839"/>
    <lineage>
        <taxon>Bacteria</taxon>
        <taxon>Pseudomonadati</taxon>
        <taxon>Bacteroidota</taxon>
        <taxon>Bacteroidia</taxon>
        <taxon>Bacteroidales</taxon>
        <taxon>Salinivirgaceae</taxon>
        <taxon>Salinivirga</taxon>
    </lineage>
</organism>
<dbReference type="PANTHER" id="PTHR10849">
    <property type="entry name" value="NADH DEHYDROGENASE UBIQUINONE IRON-SULFUR PROTEIN 8, MITOCHONDRIAL"/>
    <property type="match status" value="1"/>
</dbReference>
<dbReference type="InterPro" id="IPR010226">
    <property type="entry name" value="NADH_quinone_OxRdtase_chainI"/>
</dbReference>
<gene>
    <name evidence="7" type="primary">ndhI</name>
    <name evidence="7" type="ORF">L21SP5_01248</name>
</gene>
<keyword evidence="2" id="KW-0479">Metal-binding</keyword>
<proteinExistence type="predicted"/>
<keyword evidence="3" id="KW-0677">Repeat</keyword>
<dbReference type="AlphaFoldDB" id="A0A0S2HY57"/>
<sequence>MKYPKIREIKEAVISLVSPAYTTSFPKKPHKPYKDYRGKPVVDNDNCVGCETCANVCPPLAITFEDDREKGIRTIRRDYGKCIFCGQCQEHCITGKGVKLSDEIYDMASYDRTDNVEYQEKELLLCKNCGAIITTKEHYVFMHKKLGPKAYSSILNLNVLNDKLKLSAKDEAEVDIHDELKRKDMFNVLCPNCLHEAQKKNF</sequence>
<dbReference type="PANTHER" id="PTHR10849:SF35">
    <property type="entry name" value="FORMATE HYDROGENLYASE SUBUNIT 6-RELATED"/>
    <property type="match status" value="1"/>
</dbReference>
<evidence type="ECO:0000259" key="6">
    <source>
        <dbReference type="PROSITE" id="PS51379"/>
    </source>
</evidence>
<evidence type="ECO:0000256" key="3">
    <source>
        <dbReference type="ARBA" id="ARBA00022737"/>
    </source>
</evidence>
<feature type="domain" description="4Fe-4S ferredoxin-type" evidence="6">
    <location>
        <begin position="73"/>
        <end position="103"/>
    </location>
</feature>
<keyword evidence="5" id="KW-0411">Iron-sulfur</keyword>
<evidence type="ECO:0000313" key="7">
    <source>
        <dbReference type="EMBL" id="ALO14902.1"/>
    </source>
</evidence>
<evidence type="ECO:0000256" key="4">
    <source>
        <dbReference type="ARBA" id="ARBA00023004"/>
    </source>
</evidence>
<dbReference type="OrthoDB" id="9808559at2"/>
<dbReference type="STRING" id="1307839.L21SP5_01248"/>
<dbReference type="GO" id="GO:0009060">
    <property type="term" value="P:aerobic respiration"/>
    <property type="evidence" value="ECO:0007669"/>
    <property type="project" value="TreeGrafter"/>
</dbReference>
<keyword evidence="1" id="KW-0004">4Fe-4S</keyword>
<dbReference type="PROSITE" id="PS00198">
    <property type="entry name" value="4FE4S_FER_1"/>
    <property type="match status" value="1"/>
</dbReference>
<reference evidence="7 8" key="1">
    <citation type="submission" date="2015-11" db="EMBL/GenBank/DDBJ databases">
        <title>Description and complete genome sequence of a novel strain predominating in hypersaline microbial mats and representing a new family of the Bacteriodetes phylum.</title>
        <authorList>
            <person name="Spring S."/>
            <person name="Bunk B."/>
            <person name="Sproer C."/>
            <person name="Klenk H.-P."/>
        </authorList>
    </citation>
    <scope>NUCLEOTIDE SEQUENCE [LARGE SCALE GENOMIC DNA]</scope>
    <source>
        <strain evidence="7 8">L21-Spi-D4</strain>
    </source>
</reference>
<dbReference type="GO" id="GO:0046872">
    <property type="term" value="F:metal ion binding"/>
    <property type="evidence" value="ECO:0007669"/>
    <property type="project" value="UniProtKB-KW"/>
</dbReference>
<evidence type="ECO:0000256" key="5">
    <source>
        <dbReference type="ARBA" id="ARBA00023014"/>
    </source>
</evidence>
<dbReference type="Pfam" id="PF12838">
    <property type="entry name" value="Fer4_7"/>
    <property type="match status" value="1"/>
</dbReference>
<dbReference type="KEGG" id="blq:L21SP5_01248"/>
<evidence type="ECO:0000256" key="1">
    <source>
        <dbReference type="ARBA" id="ARBA00022485"/>
    </source>
</evidence>
<dbReference type="GO" id="GO:0003954">
    <property type="term" value="F:NADH dehydrogenase activity"/>
    <property type="evidence" value="ECO:0007669"/>
    <property type="project" value="TreeGrafter"/>
</dbReference>
<name>A0A0S2HY57_9BACT</name>
<keyword evidence="8" id="KW-1185">Reference proteome</keyword>
<dbReference type="Proteomes" id="UP000064893">
    <property type="component" value="Chromosome"/>
</dbReference>
<dbReference type="GO" id="GO:0016020">
    <property type="term" value="C:membrane"/>
    <property type="evidence" value="ECO:0007669"/>
    <property type="project" value="InterPro"/>
</dbReference>
<keyword evidence="4" id="KW-0408">Iron</keyword>
<accession>A0A0S2HY57</accession>
<dbReference type="Gene3D" id="3.30.70.3270">
    <property type="match status" value="1"/>
</dbReference>